<dbReference type="InterPro" id="IPR003591">
    <property type="entry name" value="Leu-rich_rpt_typical-subtyp"/>
</dbReference>
<dbReference type="PANTHER" id="PTHR48051:SF1">
    <property type="entry name" value="RAS SUPPRESSOR PROTEIN 1"/>
    <property type="match status" value="1"/>
</dbReference>
<dbReference type="EMBL" id="CP002831">
    <property type="protein sequence ID" value="AFC25155.1"/>
    <property type="molecule type" value="Genomic_DNA"/>
</dbReference>
<evidence type="ECO:0000256" key="2">
    <source>
        <dbReference type="ARBA" id="ARBA00022737"/>
    </source>
</evidence>
<keyword evidence="2" id="KW-0677">Repeat</keyword>
<dbReference type="InterPro" id="IPR032675">
    <property type="entry name" value="LRR_dom_sf"/>
</dbReference>
<dbReference type="AlphaFoldDB" id="H6L4Y0"/>
<reference evidence="3 4" key="1">
    <citation type="journal article" date="2012" name="Stand. Genomic Sci.">
        <title>Complete genome sequencing and analysis of Saprospira grandis str. Lewin, a predatory marine bacterium.</title>
        <authorList>
            <person name="Saw J.H."/>
            <person name="Yuryev A."/>
            <person name="Kanbe M."/>
            <person name="Hou S."/>
            <person name="Young A.G."/>
            <person name="Aizawa S."/>
            <person name="Alam M."/>
        </authorList>
    </citation>
    <scope>NUCLEOTIDE SEQUENCE [LARGE SCALE GENOMIC DNA]</scope>
    <source>
        <strain evidence="3 4">Lewin</strain>
    </source>
</reference>
<dbReference type="InterPro" id="IPR001611">
    <property type="entry name" value="Leu-rich_rpt"/>
</dbReference>
<accession>H6L4Y0</accession>
<dbReference type="OrthoDB" id="922532at2"/>
<dbReference type="InterPro" id="IPR050216">
    <property type="entry name" value="LRR_domain-containing"/>
</dbReference>
<dbReference type="HOGENOM" id="CLU_000288_18_15_10"/>
<evidence type="ECO:0000313" key="3">
    <source>
        <dbReference type="EMBL" id="AFC25155.1"/>
    </source>
</evidence>
<keyword evidence="1" id="KW-0433">Leucine-rich repeat</keyword>
<dbReference type="PANTHER" id="PTHR48051">
    <property type="match status" value="1"/>
</dbReference>
<dbReference type="KEGG" id="sgn:SGRA_2427"/>
<dbReference type="Proteomes" id="UP000007519">
    <property type="component" value="Chromosome"/>
</dbReference>
<dbReference type="RefSeq" id="WP_015692768.1">
    <property type="nucleotide sequence ID" value="NC_016940.1"/>
</dbReference>
<gene>
    <name evidence="3" type="ordered locus">SGRA_2427</name>
</gene>
<dbReference type="GO" id="GO:0005737">
    <property type="term" value="C:cytoplasm"/>
    <property type="evidence" value="ECO:0007669"/>
    <property type="project" value="TreeGrafter"/>
</dbReference>
<dbReference type="eggNOG" id="COG4886">
    <property type="taxonomic scope" value="Bacteria"/>
</dbReference>
<evidence type="ECO:0000313" key="4">
    <source>
        <dbReference type="Proteomes" id="UP000007519"/>
    </source>
</evidence>
<dbReference type="SUPFAM" id="SSF52058">
    <property type="entry name" value="L domain-like"/>
    <property type="match status" value="1"/>
</dbReference>
<dbReference type="SMART" id="SM00369">
    <property type="entry name" value="LRR_TYP"/>
    <property type="match status" value="2"/>
</dbReference>
<dbReference type="Gene3D" id="3.80.10.10">
    <property type="entry name" value="Ribonuclease Inhibitor"/>
    <property type="match status" value="1"/>
</dbReference>
<evidence type="ECO:0000256" key="1">
    <source>
        <dbReference type="ARBA" id="ARBA00022614"/>
    </source>
</evidence>
<name>H6L4Y0_SAPGL</name>
<dbReference type="PROSITE" id="PS51450">
    <property type="entry name" value="LRR"/>
    <property type="match status" value="1"/>
</dbReference>
<protein>
    <submittedName>
        <fullName evidence="3">Leucine-rich repeat containing protein</fullName>
    </submittedName>
</protein>
<sequence length="225" mass="25123">MSAIDKLLQLFSSPLPSNWELGLQLAQANAISLEPLAQGIKQLLALGESRPNLQQWEGASFEQLLPACRQIYAMSIEEEELLALPAVIAIFQRLGILELHALGLQTLPESLGQLQALRSLGLKNNQLQQLPQSMGELKKLKTLLLPNNQLRELPESMRYMSALQTLDLAENPYLLELPTWLAELPNLKTLALDPSVFAYQLPANLTHLPARVGLRWGRLSSKFEF</sequence>
<dbReference type="STRING" id="984262.SGRA_2427"/>
<proteinExistence type="predicted"/>
<organism evidence="3 4">
    <name type="scientific">Saprospira grandis (strain Lewin)</name>
    <dbReference type="NCBI Taxonomy" id="984262"/>
    <lineage>
        <taxon>Bacteria</taxon>
        <taxon>Pseudomonadati</taxon>
        <taxon>Bacteroidota</taxon>
        <taxon>Saprospiria</taxon>
        <taxon>Saprospirales</taxon>
        <taxon>Saprospiraceae</taxon>
        <taxon>Saprospira</taxon>
    </lineage>
</organism>
<keyword evidence="4" id="KW-1185">Reference proteome</keyword>